<feature type="compositionally biased region" description="Polar residues" evidence="1">
    <location>
        <begin position="222"/>
        <end position="241"/>
    </location>
</feature>
<keyword evidence="3" id="KW-1185">Reference proteome</keyword>
<name>A0A061J822_TRYRA</name>
<comment type="caution">
    <text evidence="2">The sequence shown here is derived from an EMBL/GenBank/DDBJ whole genome shotgun (WGS) entry which is preliminary data.</text>
</comment>
<gene>
    <name evidence="2" type="ORF">TRSC58_02009</name>
</gene>
<protein>
    <submittedName>
        <fullName evidence="2">Uncharacterized protein</fullName>
    </submittedName>
</protein>
<dbReference type="VEuPathDB" id="TriTrypDB:TRSC58_02009"/>
<accession>A0A061J822</accession>
<dbReference type="Proteomes" id="UP000031737">
    <property type="component" value="Unassembled WGS sequence"/>
</dbReference>
<evidence type="ECO:0000256" key="1">
    <source>
        <dbReference type="SAM" id="MobiDB-lite"/>
    </source>
</evidence>
<feature type="region of interest" description="Disordered" evidence="1">
    <location>
        <begin position="218"/>
        <end position="241"/>
    </location>
</feature>
<dbReference type="OrthoDB" id="242287at2759"/>
<dbReference type="EMBL" id="AUPL01002009">
    <property type="protein sequence ID" value="ESL10261.1"/>
    <property type="molecule type" value="Genomic_DNA"/>
</dbReference>
<organism evidence="2 3">
    <name type="scientific">Trypanosoma rangeli SC58</name>
    <dbReference type="NCBI Taxonomy" id="429131"/>
    <lineage>
        <taxon>Eukaryota</taxon>
        <taxon>Discoba</taxon>
        <taxon>Euglenozoa</taxon>
        <taxon>Kinetoplastea</taxon>
        <taxon>Metakinetoplastina</taxon>
        <taxon>Trypanosomatida</taxon>
        <taxon>Trypanosomatidae</taxon>
        <taxon>Trypanosoma</taxon>
        <taxon>Herpetosoma</taxon>
    </lineage>
</organism>
<reference evidence="2 3" key="1">
    <citation type="submission" date="2013-07" db="EMBL/GenBank/DDBJ databases">
        <authorList>
            <person name="Stoco P.H."/>
            <person name="Wagner G."/>
            <person name="Gerber A."/>
            <person name="Zaha A."/>
            <person name="Thompson C."/>
            <person name="Bartholomeu D.C."/>
            <person name="Luckemeyer D.D."/>
            <person name="Bahia D."/>
            <person name="Loreto E."/>
            <person name="Prestes E.B."/>
            <person name="Lima F.M."/>
            <person name="Rodrigues-Luiz G."/>
            <person name="Vallejo G.A."/>
            <person name="Filho J.F."/>
            <person name="Monteiro K.M."/>
            <person name="Tyler K.M."/>
            <person name="de Almeida L.G."/>
            <person name="Ortiz M.F."/>
            <person name="Siervo M.A."/>
            <person name="de Moraes M.H."/>
            <person name="Cunha O.L."/>
            <person name="Mendonca-Neto R."/>
            <person name="Silva R."/>
            <person name="Teixeira S.M."/>
            <person name="Murta S.M."/>
            <person name="Sincero T.C."/>
            <person name="Mendes T.A."/>
            <person name="Urmenyi T.P."/>
            <person name="Silva V.G."/>
            <person name="da Rocha W.D."/>
            <person name="Andersson B."/>
            <person name="Romanha A.J."/>
            <person name="Steindel M."/>
            <person name="de Vasconcelos A.T."/>
            <person name="Grisard E.C."/>
        </authorList>
    </citation>
    <scope>NUCLEOTIDE SEQUENCE [LARGE SCALE GENOMIC DNA]</scope>
    <source>
        <strain evidence="2 3">SC58</strain>
    </source>
</reference>
<evidence type="ECO:0000313" key="2">
    <source>
        <dbReference type="EMBL" id="ESL10261.1"/>
    </source>
</evidence>
<sequence length="395" mass="43386">MRKDTVASVFPSSCYHFTDDWANGLSADTIFKQPQTEEDRFIGIVDSKKFLHNPYNACTHSADCEAEARYRKTLESQMGLDGGGLMLFETTEHASNFPRMEVDWRGNQFLPPSRVNRREIMTESCEGPQPSICNADLLTDTEEEPRDGFRTPPSTLIKNRAEGVGLRFPSHHRATSAISLLTSASTVQLESGDGCKTPQKAPKNCGMRNQESRLFGVEGGARSSSPYSWTQSGDTHRTTPVLNGAGVASLGYGSRGSDVISGVTTSPHPGRNAMLHSAASPQLRTPVRNENHLLHTPTPGGYIGNATVSQGASPVSRRSVLYSQHVTPHRKLEKCYRVLAAEGLSLCDYQDRPNFSPLSWGYSGCLSLRCNEVCISGRSLEERIFFIKLQLNLSL</sequence>
<dbReference type="AlphaFoldDB" id="A0A061J822"/>
<evidence type="ECO:0000313" key="3">
    <source>
        <dbReference type="Proteomes" id="UP000031737"/>
    </source>
</evidence>
<proteinExistence type="predicted"/>